<dbReference type="Proteomes" id="UP000799755">
    <property type="component" value="Unassembled WGS sequence"/>
</dbReference>
<accession>A0ACB6QUY6</accession>
<sequence>MTLRPTQALFGVVLCCLLMPSQGSPVLPRSPNSETLFKGETIQLTAAVLDAITQDEITAPYSRLFSFDDNPQIAHEQRQRKACKTFPGDEDWPSRLARNAFNKTLNGAPISTVPIGASCYVSNFGPKDDKKCSYVTSNFNQPSVHV</sequence>
<evidence type="ECO:0000313" key="2">
    <source>
        <dbReference type="Proteomes" id="UP000799755"/>
    </source>
</evidence>
<proteinExistence type="predicted"/>
<dbReference type="EMBL" id="MU003507">
    <property type="protein sequence ID" value="KAF2470819.1"/>
    <property type="molecule type" value="Genomic_DNA"/>
</dbReference>
<name>A0ACB6QUY6_9PLEO</name>
<evidence type="ECO:0000313" key="1">
    <source>
        <dbReference type="EMBL" id="KAF2470819.1"/>
    </source>
</evidence>
<protein>
    <submittedName>
        <fullName evidence="1">Uncharacterized protein</fullName>
    </submittedName>
</protein>
<reference evidence="1" key="1">
    <citation type="journal article" date="2020" name="Stud. Mycol.">
        <title>101 Dothideomycetes genomes: a test case for predicting lifestyles and emergence of pathogens.</title>
        <authorList>
            <person name="Haridas S."/>
            <person name="Albert R."/>
            <person name="Binder M."/>
            <person name="Bloem J."/>
            <person name="Labutti K."/>
            <person name="Salamov A."/>
            <person name="Andreopoulos B."/>
            <person name="Baker S."/>
            <person name="Barry K."/>
            <person name="Bills G."/>
            <person name="Bluhm B."/>
            <person name="Cannon C."/>
            <person name="Castanera R."/>
            <person name="Culley D."/>
            <person name="Daum C."/>
            <person name="Ezra D."/>
            <person name="Gonzalez J."/>
            <person name="Henrissat B."/>
            <person name="Kuo A."/>
            <person name="Liang C."/>
            <person name="Lipzen A."/>
            <person name="Lutzoni F."/>
            <person name="Magnuson J."/>
            <person name="Mondo S."/>
            <person name="Nolan M."/>
            <person name="Ohm R."/>
            <person name="Pangilinan J."/>
            <person name="Park H.-J."/>
            <person name="Ramirez L."/>
            <person name="Alfaro M."/>
            <person name="Sun H."/>
            <person name="Tritt A."/>
            <person name="Yoshinaga Y."/>
            <person name="Zwiers L.-H."/>
            <person name="Turgeon B."/>
            <person name="Goodwin S."/>
            <person name="Spatafora J."/>
            <person name="Crous P."/>
            <person name="Grigoriev I."/>
        </authorList>
    </citation>
    <scope>NUCLEOTIDE SEQUENCE</scope>
    <source>
        <strain evidence="1">ATCC 200398</strain>
    </source>
</reference>
<keyword evidence="2" id="KW-1185">Reference proteome</keyword>
<organism evidence="1 2">
    <name type="scientific">Lindgomyces ingoldianus</name>
    <dbReference type="NCBI Taxonomy" id="673940"/>
    <lineage>
        <taxon>Eukaryota</taxon>
        <taxon>Fungi</taxon>
        <taxon>Dikarya</taxon>
        <taxon>Ascomycota</taxon>
        <taxon>Pezizomycotina</taxon>
        <taxon>Dothideomycetes</taxon>
        <taxon>Pleosporomycetidae</taxon>
        <taxon>Pleosporales</taxon>
        <taxon>Lindgomycetaceae</taxon>
        <taxon>Lindgomyces</taxon>
    </lineage>
</organism>
<gene>
    <name evidence="1" type="ORF">BDR25DRAFT_314484</name>
</gene>
<comment type="caution">
    <text evidence="1">The sequence shown here is derived from an EMBL/GenBank/DDBJ whole genome shotgun (WGS) entry which is preliminary data.</text>
</comment>